<evidence type="ECO:0000313" key="2">
    <source>
        <dbReference type="Proteomes" id="UP000176864"/>
    </source>
</evidence>
<dbReference type="EMBL" id="MFEK01000013">
    <property type="protein sequence ID" value="OGE78829.1"/>
    <property type="molecule type" value="Genomic_DNA"/>
</dbReference>
<accession>A0A1F5NMB9</accession>
<sequence length="129" mass="15004">MRPKYTRLCIVKASLVLDEDAEIVSPTQGRECDVCIERGRSGTMVLYRNRNMRFNEHTHRSAWKCETCDFAYPGPWGVKGPLKIRLVRGRIAHEKYEAARKWSFDSVVVKPFFRCLNFVFGRFFAAGRP</sequence>
<dbReference type="AlphaFoldDB" id="A0A1F5NMB9"/>
<gene>
    <name evidence="1" type="ORF">A2751_01385</name>
</gene>
<evidence type="ECO:0000313" key="1">
    <source>
        <dbReference type="EMBL" id="OGE78829.1"/>
    </source>
</evidence>
<reference evidence="1 2" key="1">
    <citation type="journal article" date="2016" name="Nat. Commun.">
        <title>Thousands of microbial genomes shed light on interconnected biogeochemical processes in an aquifer system.</title>
        <authorList>
            <person name="Anantharaman K."/>
            <person name="Brown C.T."/>
            <person name="Hug L.A."/>
            <person name="Sharon I."/>
            <person name="Castelle C.J."/>
            <person name="Probst A.J."/>
            <person name="Thomas B.C."/>
            <person name="Singh A."/>
            <person name="Wilkins M.J."/>
            <person name="Karaoz U."/>
            <person name="Brodie E.L."/>
            <person name="Williams K.H."/>
            <person name="Hubbard S.S."/>
            <person name="Banfield J.F."/>
        </authorList>
    </citation>
    <scope>NUCLEOTIDE SEQUENCE [LARGE SCALE GENOMIC DNA]</scope>
</reference>
<dbReference type="Proteomes" id="UP000176864">
    <property type="component" value="Unassembled WGS sequence"/>
</dbReference>
<proteinExistence type="predicted"/>
<name>A0A1F5NMB9_9BACT</name>
<organism evidence="1 2">
    <name type="scientific">Candidatus Doudnabacteria bacterium RIFCSPHIGHO2_01_FULL_46_14</name>
    <dbReference type="NCBI Taxonomy" id="1817824"/>
    <lineage>
        <taxon>Bacteria</taxon>
        <taxon>Candidatus Doudnaibacteriota</taxon>
    </lineage>
</organism>
<dbReference type="STRING" id="1817824.A2751_01385"/>
<comment type="caution">
    <text evidence="1">The sequence shown here is derived from an EMBL/GenBank/DDBJ whole genome shotgun (WGS) entry which is preliminary data.</text>
</comment>
<protein>
    <submittedName>
        <fullName evidence="1">Uncharacterized protein</fullName>
    </submittedName>
</protein>